<dbReference type="AlphaFoldDB" id="A0A6I1FIY4"/>
<dbReference type="CDD" id="cd06558">
    <property type="entry name" value="crotonase-like"/>
    <property type="match status" value="1"/>
</dbReference>
<dbReference type="InterPro" id="IPR029045">
    <property type="entry name" value="ClpP/crotonase-like_dom_sf"/>
</dbReference>
<evidence type="ECO:0000256" key="2">
    <source>
        <dbReference type="RuleBase" id="RU003707"/>
    </source>
</evidence>
<dbReference type="PANTHER" id="PTHR43802:SF1">
    <property type="entry name" value="IP11341P-RELATED"/>
    <property type="match status" value="1"/>
</dbReference>
<accession>A0A6I1FIY4</accession>
<dbReference type="RefSeq" id="WP_152153016.1">
    <property type="nucleotide sequence ID" value="NZ_WEIO01000008.1"/>
</dbReference>
<dbReference type="SUPFAM" id="SSF52096">
    <property type="entry name" value="ClpP/crotonase"/>
    <property type="match status" value="1"/>
</dbReference>
<dbReference type="GO" id="GO:0003824">
    <property type="term" value="F:catalytic activity"/>
    <property type="evidence" value="ECO:0007669"/>
    <property type="project" value="InterPro"/>
</dbReference>
<dbReference type="PROSITE" id="PS00166">
    <property type="entry name" value="ENOYL_COA_HYDRATASE"/>
    <property type="match status" value="1"/>
</dbReference>
<evidence type="ECO:0000313" key="4">
    <source>
        <dbReference type="Proteomes" id="UP000429595"/>
    </source>
</evidence>
<protein>
    <submittedName>
        <fullName evidence="3">Enoyl-CoA hydratase</fullName>
    </submittedName>
</protein>
<sequence length="280" mass="31216">MRDLEFEIQNHIGIIRLNRPESSNAFSHEMIRLWIDALKEIRDNDDIYVGVLTGNGNAFCAGGDIKAMMNDDGFMAKTRGEIDDFTNSPLDVKNSLRKHIQRIPLLMEEIDKPMIAAINGAAIGAGLDMALMCDIRYCSNQAKLGEGYVKAGIVPGDGGGYYLPRIVGIDKALELLWTGKILTATEAKVIGLVSHIVPHNRLLEEVLDFANELTQAPQEVIRMTKRIVYDGLTLNLKQSLDMVSSFMAIAVHHPDHAEAVSAMREKRKPQFQNQMQRDEV</sequence>
<dbReference type="Proteomes" id="UP000429595">
    <property type="component" value="Unassembled WGS sequence"/>
</dbReference>
<comment type="similarity">
    <text evidence="1 2">Belongs to the enoyl-CoA hydratase/isomerase family.</text>
</comment>
<dbReference type="PANTHER" id="PTHR43802">
    <property type="entry name" value="ENOYL-COA HYDRATASE"/>
    <property type="match status" value="1"/>
</dbReference>
<comment type="caution">
    <text evidence="3">The sequence shown here is derived from an EMBL/GenBank/DDBJ whole genome shotgun (WGS) entry which is preliminary data.</text>
</comment>
<dbReference type="Gene3D" id="3.90.226.10">
    <property type="entry name" value="2-enoyl-CoA Hydratase, Chain A, domain 1"/>
    <property type="match status" value="1"/>
</dbReference>
<organism evidence="3 4">
    <name type="scientific">Bacillus aerolatus</name>
    <dbReference type="NCBI Taxonomy" id="2653354"/>
    <lineage>
        <taxon>Bacteria</taxon>
        <taxon>Bacillati</taxon>
        <taxon>Bacillota</taxon>
        <taxon>Bacilli</taxon>
        <taxon>Bacillales</taxon>
        <taxon>Bacillaceae</taxon>
        <taxon>Bacillus</taxon>
    </lineage>
</organism>
<keyword evidence="4" id="KW-1185">Reference proteome</keyword>
<proteinExistence type="inferred from homology"/>
<dbReference type="EMBL" id="WEIO01000008">
    <property type="protein sequence ID" value="KAB7705646.1"/>
    <property type="molecule type" value="Genomic_DNA"/>
</dbReference>
<name>A0A6I1FIY4_9BACI</name>
<reference evidence="3 4" key="1">
    <citation type="submission" date="2019-10" db="EMBL/GenBank/DDBJ databases">
        <title>Bacillus aerolatum sp. nov., isolated from bioaerosol of sport playgrounds.</title>
        <authorList>
            <person name="Chen P."/>
            <person name="Zhang G."/>
        </authorList>
    </citation>
    <scope>NUCLEOTIDE SEQUENCE [LARGE SCALE GENOMIC DNA]</scope>
    <source>
        <strain evidence="3 4">CX253</strain>
    </source>
</reference>
<gene>
    <name evidence="3" type="ORF">F9802_14050</name>
</gene>
<dbReference type="InterPro" id="IPR001753">
    <property type="entry name" value="Enoyl-CoA_hydra/iso"/>
</dbReference>
<evidence type="ECO:0000313" key="3">
    <source>
        <dbReference type="EMBL" id="KAB7705646.1"/>
    </source>
</evidence>
<dbReference type="InterPro" id="IPR018376">
    <property type="entry name" value="Enoyl-CoA_hyd/isom_CS"/>
</dbReference>
<evidence type="ECO:0000256" key="1">
    <source>
        <dbReference type="ARBA" id="ARBA00005254"/>
    </source>
</evidence>
<dbReference type="Pfam" id="PF00378">
    <property type="entry name" value="ECH_1"/>
    <property type="match status" value="1"/>
</dbReference>